<accession>A0ACC3YTM5</accession>
<reference evidence="1 2" key="1">
    <citation type="journal article" date="2020" name="Phytopathology">
        <title>Genome Sequence Resources of Colletotrichum truncatum, C. plurivorum, C. musicola, and C. sojae: Four Species Pathogenic to Soybean (Glycine max).</title>
        <authorList>
            <person name="Rogerio F."/>
            <person name="Boufleur T.R."/>
            <person name="Ciampi-Guillardi M."/>
            <person name="Sukno S.A."/>
            <person name="Thon M.R."/>
            <person name="Massola Junior N.S."/>
            <person name="Baroncelli R."/>
        </authorList>
    </citation>
    <scope>NUCLEOTIDE SEQUENCE [LARGE SCALE GENOMIC DNA]</scope>
    <source>
        <strain evidence="1 2">CMES1059</strain>
    </source>
</reference>
<evidence type="ECO:0000313" key="2">
    <source>
        <dbReference type="Proteomes" id="UP000805649"/>
    </source>
</evidence>
<sequence>MMSFSSEEEDQVLSDNQSIASESSDGEELPPRPLHHNYFAPPFYGRPPTPLPPSPSLTSLLRPSRPTTPDASDDDFEPLPRASPQVPTYEYYGFVLYLFSTLTFIVYLLWSYLPSPFLHALGIYYYPNRWWSLAIPAFLTMLLVYIYIALAAYNVEIMTLPLNSIETVVDDASKVGVIDSKGRLRDGTKRRSRDKRDNRLPGGGLNWKNIWNEGTDAVMDIPLAGACEVLYGEGRDFESEDEYIVT</sequence>
<proteinExistence type="predicted"/>
<protein>
    <submittedName>
        <fullName evidence="1">Gpi c transferase subunit p</fullName>
    </submittedName>
</protein>
<keyword evidence="2" id="KW-1185">Reference proteome</keyword>
<keyword evidence="1" id="KW-0808">Transferase</keyword>
<evidence type="ECO:0000313" key="1">
    <source>
        <dbReference type="EMBL" id="KAL0935300.1"/>
    </source>
</evidence>
<dbReference type="Proteomes" id="UP000805649">
    <property type="component" value="Unassembled WGS sequence"/>
</dbReference>
<dbReference type="EMBL" id="VUJX02000006">
    <property type="protein sequence ID" value="KAL0935300.1"/>
    <property type="molecule type" value="Genomic_DNA"/>
</dbReference>
<organism evidence="1 2">
    <name type="scientific">Colletotrichum truncatum</name>
    <name type="common">Anthracnose fungus</name>
    <name type="synonym">Colletotrichum capsici</name>
    <dbReference type="NCBI Taxonomy" id="5467"/>
    <lineage>
        <taxon>Eukaryota</taxon>
        <taxon>Fungi</taxon>
        <taxon>Dikarya</taxon>
        <taxon>Ascomycota</taxon>
        <taxon>Pezizomycotina</taxon>
        <taxon>Sordariomycetes</taxon>
        <taxon>Hypocreomycetidae</taxon>
        <taxon>Glomerellales</taxon>
        <taxon>Glomerellaceae</taxon>
        <taxon>Colletotrichum</taxon>
        <taxon>Colletotrichum truncatum species complex</taxon>
    </lineage>
</organism>
<name>A0ACC3YTM5_COLTU</name>
<gene>
    <name evidence="1" type="ORF">CTRU02_209891</name>
</gene>
<comment type="caution">
    <text evidence="1">The sequence shown here is derived from an EMBL/GenBank/DDBJ whole genome shotgun (WGS) entry which is preliminary data.</text>
</comment>